<comment type="caution">
    <text evidence="2">The sequence shown here is derived from an EMBL/GenBank/DDBJ whole genome shotgun (WGS) entry which is preliminary data.</text>
</comment>
<keyword evidence="1" id="KW-0472">Membrane</keyword>
<proteinExistence type="predicted"/>
<dbReference type="AlphaFoldDB" id="A0A388K7R0"/>
<keyword evidence="3" id="KW-1185">Reference proteome</keyword>
<feature type="transmembrane region" description="Helical" evidence="1">
    <location>
        <begin position="60"/>
        <end position="84"/>
    </location>
</feature>
<feature type="transmembrane region" description="Helical" evidence="1">
    <location>
        <begin position="5"/>
        <end position="22"/>
    </location>
</feature>
<keyword evidence="1" id="KW-0812">Transmembrane</keyword>
<gene>
    <name evidence="2" type="ORF">CBR_g55402</name>
</gene>
<dbReference type="EMBL" id="BFEA01000069">
    <property type="protein sequence ID" value="GBG66059.1"/>
    <property type="molecule type" value="Genomic_DNA"/>
</dbReference>
<evidence type="ECO:0000256" key="1">
    <source>
        <dbReference type="SAM" id="Phobius"/>
    </source>
</evidence>
<sequence>MDSNIFHCYILLAVIPWFHWILRKFDDGYFLERPCTKLAACHGEAFGGLVRPIPILNGQIVYIFTHITFHAVIRVIAAVAQLYLMSSLRSIVPELKKDPAYELRTDNRRLVTVVDLSFYLTVPQCAISLLIVFLPFIKGICWNVLRGNIQEPSRPFSEQLVRAVKQAQIDMTWMRHCCHSTCEMWYQNARESLSRGNICGLEGYWFYDVKTLLDIVGNTLFVVDNSYSGSVEYGHAEALSSLRELSINKNAWGRTSIFCCRLDKFMLDLPQTNRCKHDVDAGRDFAYNNGYGKMLGLLRNCPPTNRSVQYAASILAGFASGLSVLPWQPVGSGRNDGNQTLNMLRDSDFANHIVSPLLEKLITLLTRAYHPLQAAEAISSFAHAASEIHAYALSLVATQEEMQRFIFSERFSNAFTTHHPTGWLLRTELPDFQRANRSWVPGVRSVLERHENIDILLRYADWRSEETQHILSRYTDGNDDDTVYYLPFTCIQTLSSLWSRRILYWHRFEKPYPASFPEPLATIRDDDNDVRERLKDCISHLPEDDHLVRHACFSMLHLAKICISQSIRDIDVEIGRGLIRCLKYAEQDQARQLKWFACETAETLRDLLLSSVDKHDLRRVIATAAGESLLSMLTDNRCSASAAALLADVLTVPDFRNEYGILPTNEEDEGRFYNSLEGILEPGALRPATCIDSQSDFESCYGRITSSMLEMTKWFVLHLCQSFGNVAWWPTVQPPSQNDASDASAEWHLEYFERRVNAVLAVKHGTRLVNAVLPVHAPHVERRRNLTAILNRVLEMVGDHFNQAPSMLSTQLGLVGEEREWYAEIQNQTTDALRRLTQ</sequence>
<protein>
    <recommendedName>
        <fullName evidence="4">DUF4042 domain-containing protein</fullName>
    </recommendedName>
</protein>
<feature type="transmembrane region" description="Helical" evidence="1">
    <location>
        <begin position="116"/>
        <end position="137"/>
    </location>
</feature>
<evidence type="ECO:0000313" key="2">
    <source>
        <dbReference type="EMBL" id="GBG66059.1"/>
    </source>
</evidence>
<reference evidence="2 3" key="1">
    <citation type="journal article" date="2018" name="Cell">
        <title>The Chara Genome: Secondary Complexity and Implications for Plant Terrestrialization.</title>
        <authorList>
            <person name="Nishiyama T."/>
            <person name="Sakayama H."/>
            <person name="Vries J.D."/>
            <person name="Buschmann H."/>
            <person name="Saint-Marcoux D."/>
            <person name="Ullrich K.K."/>
            <person name="Haas F.B."/>
            <person name="Vanderstraeten L."/>
            <person name="Becker D."/>
            <person name="Lang D."/>
            <person name="Vosolsobe S."/>
            <person name="Rombauts S."/>
            <person name="Wilhelmsson P.K.I."/>
            <person name="Janitza P."/>
            <person name="Kern R."/>
            <person name="Heyl A."/>
            <person name="Rumpler F."/>
            <person name="Villalobos L.I.A.C."/>
            <person name="Clay J.M."/>
            <person name="Skokan R."/>
            <person name="Toyoda A."/>
            <person name="Suzuki Y."/>
            <person name="Kagoshima H."/>
            <person name="Schijlen E."/>
            <person name="Tajeshwar N."/>
            <person name="Catarino B."/>
            <person name="Hetherington A.J."/>
            <person name="Saltykova A."/>
            <person name="Bonnot C."/>
            <person name="Breuninger H."/>
            <person name="Symeonidi A."/>
            <person name="Radhakrishnan G.V."/>
            <person name="Van Nieuwerburgh F."/>
            <person name="Deforce D."/>
            <person name="Chang C."/>
            <person name="Karol K.G."/>
            <person name="Hedrich R."/>
            <person name="Ulvskov P."/>
            <person name="Glockner G."/>
            <person name="Delwiche C.F."/>
            <person name="Petrasek J."/>
            <person name="Van de Peer Y."/>
            <person name="Friml J."/>
            <person name="Beilby M."/>
            <person name="Dolan L."/>
            <person name="Kohara Y."/>
            <person name="Sugano S."/>
            <person name="Fujiyama A."/>
            <person name="Delaux P.-M."/>
            <person name="Quint M."/>
            <person name="TheiBen G."/>
            <person name="Hagemann M."/>
            <person name="Harholt J."/>
            <person name="Dunand C."/>
            <person name="Zachgo S."/>
            <person name="Langdale J."/>
            <person name="Maumus F."/>
            <person name="Straeten D.V.D."/>
            <person name="Gould S.B."/>
            <person name="Rensing S.A."/>
        </authorList>
    </citation>
    <scope>NUCLEOTIDE SEQUENCE [LARGE SCALE GENOMIC DNA]</scope>
    <source>
        <strain evidence="2 3">S276</strain>
    </source>
</reference>
<accession>A0A388K7R0</accession>
<keyword evidence="1" id="KW-1133">Transmembrane helix</keyword>
<dbReference type="Gramene" id="GBG66059">
    <property type="protein sequence ID" value="GBG66059"/>
    <property type="gene ID" value="CBR_g55402"/>
</dbReference>
<name>A0A388K7R0_CHABU</name>
<organism evidence="2 3">
    <name type="scientific">Chara braunii</name>
    <name type="common">Braun's stonewort</name>
    <dbReference type="NCBI Taxonomy" id="69332"/>
    <lineage>
        <taxon>Eukaryota</taxon>
        <taxon>Viridiplantae</taxon>
        <taxon>Streptophyta</taxon>
        <taxon>Charophyceae</taxon>
        <taxon>Charales</taxon>
        <taxon>Characeae</taxon>
        <taxon>Chara</taxon>
    </lineage>
</organism>
<evidence type="ECO:0008006" key="4">
    <source>
        <dbReference type="Google" id="ProtNLM"/>
    </source>
</evidence>
<evidence type="ECO:0000313" key="3">
    <source>
        <dbReference type="Proteomes" id="UP000265515"/>
    </source>
</evidence>
<dbReference type="Proteomes" id="UP000265515">
    <property type="component" value="Unassembled WGS sequence"/>
</dbReference>